<dbReference type="EMBL" id="MBDO02000072">
    <property type="protein sequence ID" value="RLN64469.1"/>
    <property type="molecule type" value="Genomic_DNA"/>
</dbReference>
<dbReference type="InterPro" id="IPR045379">
    <property type="entry name" value="Crinkler_N"/>
</dbReference>
<dbReference type="GO" id="GO:0005576">
    <property type="term" value="C:extracellular region"/>
    <property type="evidence" value="ECO:0007669"/>
    <property type="project" value="UniProtKB-SubCell"/>
</dbReference>
<dbReference type="OrthoDB" id="167134at2759"/>
<keyword evidence="3" id="KW-0964">Secreted</keyword>
<comment type="subcellular location">
    <subcellularLocation>
        <location evidence="1">Host cell</location>
    </subcellularLocation>
    <subcellularLocation>
        <location evidence="2">Secreted</location>
    </subcellularLocation>
</comment>
<feature type="domain" description="Crinkler effector protein N-terminal" evidence="4">
    <location>
        <begin position="75"/>
        <end position="177"/>
    </location>
</feature>
<protein>
    <recommendedName>
        <fullName evidence="4">Crinkler effector protein N-terminal domain-containing protein</fullName>
    </recommendedName>
</protein>
<evidence type="ECO:0000259" key="4">
    <source>
        <dbReference type="Pfam" id="PF20147"/>
    </source>
</evidence>
<evidence type="ECO:0000256" key="2">
    <source>
        <dbReference type="ARBA" id="ARBA00004613"/>
    </source>
</evidence>
<evidence type="ECO:0000256" key="1">
    <source>
        <dbReference type="ARBA" id="ARBA00004340"/>
    </source>
</evidence>
<dbReference type="AlphaFoldDB" id="A0A3F2RUG5"/>
<reference evidence="7 8" key="1">
    <citation type="submission" date="2018-07" db="EMBL/GenBank/DDBJ databases">
        <title>Genome sequencing of oomycete isolates from Chile give support for New Zealand origin for Phytophthora kernoviae and make available the first Nothophytophthora sp. genome.</title>
        <authorList>
            <person name="Studholme D.J."/>
            <person name="Sanfuentes E."/>
            <person name="Panda P."/>
            <person name="Hill R."/>
            <person name="Sambles C."/>
            <person name="Grant M."/>
            <person name="Williams N.M."/>
            <person name="Mcdougal R.L."/>
        </authorList>
    </citation>
    <scope>NUCLEOTIDE SEQUENCE [LARGE SCALE GENOMIC DNA]</scope>
    <source>
        <strain evidence="6">Chile6</strain>
        <strain evidence="5">Chile7</strain>
    </source>
</reference>
<evidence type="ECO:0000256" key="3">
    <source>
        <dbReference type="ARBA" id="ARBA00022525"/>
    </source>
</evidence>
<proteinExistence type="predicted"/>
<accession>A0A3F2RUG5</accession>
<dbReference type="GO" id="GO:0043657">
    <property type="term" value="C:host cell"/>
    <property type="evidence" value="ECO:0007669"/>
    <property type="project" value="UniProtKB-SubCell"/>
</dbReference>
<dbReference type="Proteomes" id="UP000284657">
    <property type="component" value="Unassembled WGS sequence"/>
</dbReference>
<gene>
    <name evidence="5" type="ORF">BBJ29_004044</name>
    <name evidence="6" type="ORF">BBP00_00003441</name>
</gene>
<sequence>MKVDQDKRRQSQAVQAKQRRRAEIYALNALLRELQQEKIANFIAAQKQLEGGQVPKGCREEALTVEHVALAQIENGCTFTVGIDECEAVGRLKEVIKDEMMYSFPADNLTLYLTKKNSEWLKSNDPDIKQLEEGEIPDGIKTLMVDDAKMDPSFRITTFGFPDEGDAESGDINVLVVVPTQHYRSPAQLWLVSGSIEKTLITGKVQERLNALAGEYRGFYDVDLRSNDIDLRSNDIDKAIWNEDTTLQIHVLFKRGLQDWYDAALVDAPLMNLHAEFVSNSPVFGNRFEIKLVIRAIDSAYGRLIAGRLKEDAVVSLDFLEMRTSVYMEDPEIFCECLAWREEKAAKEWEYFLCKMPAVD</sequence>
<dbReference type="InterPro" id="IPR031378">
    <property type="entry name" value="SVBP"/>
</dbReference>
<comment type="caution">
    <text evidence="6">The sequence shown here is derived from an EMBL/GenBank/DDBJ whole genome shotgun (WGS) entry which is preliminary data.</text>
</comment>
<name>A0A3F2RUG5_9STRA</name>
<dbReference type="EMBL" id="MBAD02001641">
    <property type="protein sequence ID" value="RLN52841.1"/>
    <property type="molecule type" value="Genomic_DNA"/>
</dbReference>
<dbReference type="Pfam" id="PF15674">
    <property type="entry name" value="CCDC23"/>
    <property type="match status" value="1"/>
</dbReference>
<organism evidence="6 7">
    <name type="scientific">Phytophthora kernoviae</name>
    <dbReference type="NCBI Taxonomy" id="325452"/>
    <lineage>
        <taxon>Eukaryota</taxon>
        <taxon>Sar</taxon>
        <taxon>Stramenopiles</taxon>
        <taxon>Oomycota</taxon>
        <taxon>Peronosporomycetes</taxon>
        <taxon>Peronosporales</taxon>
        <taxon>Peronosporaceae</taxon>
        <taxon>Phytophthora</taxon>
    </lineage>
</organism>
<dbReference type="Proteomes" id="UP000277300">
    <property type="component" value="Unassembled WGS sequence"/>
</dbReference>
<evidence type="ECO:0000313" key="8">
    <source>
        <dbReference type="Proteomes" id="UP000284657"/>
    </source>
</evidence>
<evidence type="ECO:0000313" key="7">
    <source>
        <dbReference type="Proteomes" id="UP000277300"/>
    </source>
</evidence>
<dbReference type="Pfam" id="PF20147">
    <property type="entry name" value="Crinkler"/>
    <property type="match status" value="1"/>
</dbReference>
<evidence type="ECO:0000313" key="5">
    <source>
        <dbReference type="EMBL" id="RLN52841.1"/>
    </source>
</evidence>
<evidence type="ECO:0000313" key="6">
    <source>
        <dbReference type="EMBL" id="RLN64469.1"/>
    </source>
</evidence>